<evidence type="ECO:0000313" key="3">
    <source>
        <dbReference type="EMBL" id="OAE31559.1"/>
    </source>
</evidence>
<dbReference type="InterPro" id="IPR015915">
    <property type="entry name" value="Kelch-typ_b-propeller"/>
</dbReference>
<organism evidence="3 4">
    <name type="scientific">Marchantia polymorpha subsp. ruderalis</name>
    <dbReference type="NCBI Taxonomy" id="1480154"/>
    <lineage>
        <taxon>Eukaryota</taxon>
        <taxon>Viridiplantae</taxon>
        <taxon>Streptophyta</taxon>
        <taxon>Embryophyta</taxon>
        <taxon>Marchantiophyta</taxon>
        <taxon>Marchantiopsida</taxon>
        <taxon>Marchantiidae</taxon>
        <taxon>Marchantiales</taxon>
        <taxon>Marchantiaceae</taxon>
        <taxon>Marchantia</taxon>
    </lineage>
</organism>
<dbReference type="Proteomes" id="UP000077202">
    <property type="component" value="Unassembled WGS sequence"/>
</dbReference>
<keyword evidence="1" id="KW-0677">Repeat</keyword>
<feature type="domain" description="F-box" evidence="2">
    <location>
        <begin position="113"/>
        <end position="162"/>
    </location>
</feature>
<gene>
    <name evidence="3" type="ORF">AXG93_3415s1190</name>
</gene>
<dbReference type="InterPro" id="IPR050796">
    <property type="entry name" value="SCF_F-box_component"/>
</dbReference>
<dbReference type="SUPFAM" id="SSF117281">
    <property type="entry name" value="Kelch motif"/>
    <property type="match status" value="1"/>
</dbReference>
<reference evidence="3" key="1">
    <citation type="submission" date="2016-03" db="EMBL/GenBank/DDBJ databases">
        <title>Mechanisms controlling the formation of the plant cell surface in tip-growing cells are functionally conserved among land plants.</title>
        <authorList>
            <person name="Honkanen S."/>
            <person name="Jones V.A."/>
            <person name="Morieri G."/>
            <person name="Champion C."/>
            <person name="Hetherington A.J."/>
            <person name="Kelly S."/>
            <person name="Saint-Marcoux D."/>
            <person name="Proust H."/>
            <person name="Prescott H."/>
            <person name="Dolan L."/>
        </authorList>
    </citation>
    <scope>NUCLEOTIDE SEQUENCE [LARGE SCALE GENOMIC DNA]</scope>
    <source>
        <tissue evidence="3">Whole gametophyte</tissue>
    </source>
</reference>
<dbReference type="InterPro" id="IPR001810">
    <property type="entry name" value="F-box_dom"/>
</dbReference>
<protein>
    <recommendedName>
        <fullName evidence="2">F-box domain-containing protein</fullName>
    </recommendedName>
</protein>
<dbReference type="Pfam" id="PF00646">
    <property type="entry name" value="F-box"/>
    <property type="match status" value="1"/>
</dbReference>
<dbReference type="Gene3D" id="2.120.10.80">
    <property type="entry name" value="Kelch-type beta propeller"/>
    <property type="match status" value="1"/>
</dbReference>
<dbReference type="CDD" id="cd22157">
    <property type="entry name" value="F-box_AtFBW1-like"/>
    <property type="match status" value="1"/>
</dbReference>
<dbReference type="AlphaFoldDB" id="A0A176WEP8"/>
<dbReference type="FunFam" id="1.20.1280.50:FF:000008">
    <property type="entry name" value="F-box only protein 6"/>
    <property type="match status" value="1"/>
</dbReference>
<dbReference type="SMART" id="SM00256">
    <property type="entry name" value="FBOX"/>
    <property type="match status" value="1"/>
</dbReference>
<sequence>MPRRILLCLQSYPHPSSDRDAEGRHGRKPVAEWKANPRWQGHPFKRPAEGGWVENREIGRRRGWRLRLSLSLRLRLSVGLKFRESAEMSPFAQQMVQLQRMAVWNHRSKNMDASLWSNLPEDLVDRVLACLSLPTFYRFRTVCKRWNSLITSPSFLQCWSEMATECPWLLMIKRRDNRLCPAYDSLLSKWHAVSLNFLPLQATEVVATCEGLLCLRAEVSGSLFVCNPLTKRWRELPTMLMKNQARGIVGMTVNKATKCYKIIVAGSNSDLYDRKTEVYDSATDSWKRSGDLPARTDLRPEYAVCLGSMYFTTSEPFSLLAFNIAEDVWRKVEVPMPCSLTCSRLLVNNGILVLVGGVGKNGISRSFCIWKLEKETMEWQECERMPDYLCRKFLAMCYHNYEHISCIGHMDLICLASFSWPETLVYDASLKSWHWLPRCPLTPLQSGGFSWLSFQPRLDAAV</sequence>
<dbReference type="PANTHER" id="PTHR31672">
    <property type="entry name" value="BNACNNG10540D PROTEIN"/>
    <property type="match status" value="1"/>
</dbReference>
<evidence type="ECO:0000259" key="2">
    <source>
        <dbReference type="PROSITE" id="PS50181"/>
    </source>
</evidence>
<dbReference type="PANTHER" id="PTHR31672:SF12">
    <property type="entry name" value="F-BOX DOMAIN-CONTAINING PROTEIN"/>
    <property type="match status" value="1"/>
</dbReference>
<accession>A0A176WEP8</accession>
<evidence type="ECO:0000313" key="4">
    <source>
        <dbReference type="Proteomes" id="UP000077202"/>
    </source>
</evidence>
<proteinExistence type="predicted"/>
<dbReference type="EMBL" id="LVLJ01001012">
    <property type="protein sequence ID" value="OAE31559.1"/>
    <property type="molecule type" value="Genomic_DNA"/>
</dbReference>
<dbReference type="Pfam" id="PF07734">
    <property type="entry name" value="FBA_1"/>
    <property type="match status" value="1"/>
</dbReference>
<dbReference type="NCBIfam" id="TIGR01640">
    <property type="entry name" value="F_box_assoc_1"/>
    <property type="match status" value="1"/>
</dbReference>
<dbReference type="InterPro" id="IPR017451">
    <property type="entry name" value="F-box-assoc_interact_dom"/>
</dbReference>
<comment type="caution">
    <text evidence="3">The sequence shown here is derived from an EMBL/GenBank/DDBJ whole genome shotgun (WGS) entry which is preliminary data.</text>
</comment>
<dbReference type="InterPro" id="IPR006527">
    <property type="entry name" value="F-box-assoc_dom_typ1"/>
</dbReference>
<keyword evidence="4" id="KW-1185">Reference proteome</keyword>
<evidence type="ECO:0000256" key="1">
    <source>
        <dbReference type="ARBA" id="ARBA00022737"/>
    </source>
</evidence>
<dbReference type="Gene3D" id="1.20.1280.50">
    <property type="match status" value="1"/>
</dbReference>
<dbReference type="PROSITE" id="PS50181">
    <property type="entry name" value="FBOX"/>
    <property type="match status" value="1"/>
</dbReference>
<dbReference type="InterPro" id="IPR036047">
    <property type="entry name" value="F-box-like_dom_sf"/>
</dbReference>
<name>A0A176WEP8_MARPO</name>
<dbReference type="SUPFAM" id="SSF81383">
    <property type="entry name" value="F-box domain"/>
    <property type="match status" value="1"/>
</dbReference>